<evidence type="ECO:0000259" key="2">
    <source>
        <dbReference type="Pfam" id="PF00534"/>
    </source>
</evidence>
<evidence type="ECO:0000256" key="1">
    <source>
        <dbReference type="ARBA" id="ARBA00022679"/>
    </source>
</evidence>
<dbReference type="AlphaFoldDB" id="A0A1H3VLK4"/>
<evidence type="ECO:0000313" key="3">
    <source>
        <dbReference type="EMBL" id="SDZ75008.1"/>
    </source>
</evidence>
<dbReference type="SUPFAM" id="SSF53756">
    <property type="entry name" value="UDP-Glycosyltransferase/glycogen phosphorylase"/>
    <property type="match status" value="1"/>
</dbReference>
<dbReference type="EMBL" id="FNQY01000001">
    <property type="protein sequence ID" value="SDZ75008.1"/>
    <property type="molecule type" value="Genomic_DNA"/>
</dbReference>
<dbReference type="GO" id="GO:0009103">
    <property type="term" value="P:lipopolysaccharide biosynthetic process"/>
    <property type="evidence" value="ECO:0007669"/>
    <property type="project" value="TreeGrafter"/>
</dbReference>
<protein>
    <submittedName>
        <fullName evidence="3">Glycosyltransferase involved in cell wall bisynthesis</fullName>
    </submittedName>
</protein>
<dbReference type="Proteomes" id="UP000199041">
    <property type="component" value="Unassembled WGS sequence"/>
</dbReference>
<dbReference type="OrthoDB" id="9801609at2"/>
<keyword evidence="4" id="KW-1185">Reference proteome</keyword>
<reference evidence="3 4" key="1">
    <citation type="submission" date="2016-10" db="EMBL/GenBank/DDBJ databases">
        <authorList>
            <person name="de Groot N.N."/>
        </authorList>
    </citation>
    <scope>NUCLEOTIDE SEQUENCE [LARGE SCALE GENOMIC DNA]</scope>
    <source>
        <strain evidence="3 4">Vu-144</strain>
    </source>
</reference>
<name>A0A1H3VLK4_9BACT</name>
<dbReference type="GO" id="GO:0016757">
    <property type="term" value="F:glycosyltransferase activity"/>
    <property type="evidence" value="ECO:0007669"/>
    <property type="project" value="InterPro"/>
</dbReference>
<dbReference type="Pfam" id="PF00534">
    <property type="entry name" value="Glycos_transf_1"/>
    <property type="match status" value="1"/>
</dbReference>
<dbReference type="RefSeq" id="WP_091392268.1">
    <property type="nucleotide sequence ID" value="NZ_FNQY01000001.1"/>
</dbReference>
<sequence>MSAKPVIVVSATRFFQGGTLVIVAECLKFLSEHYSTTHTIKALVYKKALYEQMDPRLHLLEGVEWIEYPKARKSALHRLYQEYISFGKSAVKWQPVLWLSLQDSTPRVKATVRAVYFHNPLLEIPLPLLAKFWKHQPRLALLRLLYKYIYTRGIKNNDFVITQQAGIAALLEGRYGLERSKIRVFPPKSFLLNSTGPLNYRAESKPLGEDTEDGTQTKQRPYTFIFPATAFYYKNHALILAACRLLNDQLSESSAHEQASLNYQVILTIDGSENRHVQQLALAAQKELPEIQFAGFLKRTLLYAYYKKADCMIFPSLLESWGLPLSEFAAQDKPVLCVDLSYGRSTLRDYNKAVFFDPENEKQLAALMHQAITGKLNFQGPDNRIKQDYQILNSWEALFQQLLDSGH</sequence>
<accession>A0A1H3VLK4</accession>
<dbReference type="InterPro" id="IPR001296">
    <property type="entry name" value="Glyco_trans_1"/>
</dbReference>
<organism evidence="3 4">
    <name type="scientific">Arachidicoccus rhizosphaerae</name>
    <dbReference type="NCBI Taxonomy" id="551991"/>
    <lineage>
        <taxon>Bacteria</taxon>
        <taxon>Pseudomonadati</taxon>
        <taxon>Bacteroidota</taxon>
        <taxon>Chitinophagia</taxon>
        <taxon>Chitinophagales</taxon>
        <taxon>Chitinophagaceae</taxon>
        <taxon>Arachidicoccus</taxon>
    </lineage>
</organism>
<feature type="domain" description="Glycosyl transferase family 1" evidence="2">
    <location>
        <begin position="216"/>
        <end position="375"/>
    </location>
</feature>
<evidence type="ECO:0000313" key="4">
    <source>
        <dbReference type="Proteomes" id="UP000199041"/>
    </source>
</evidence>
<dbReference type="STRING" id="551991.SAMN05192529_101212"/>
<dbReference type="PANTHER" id="PTHR46401">
    <property type="entry name" value="GLYCOSYLTRANSFERASE WBBK-RELATED"/>
    <property type="match status" value="1"/>
</dbReference>
<gene>
    <name evidence="3" type="ORF">SAMN05192529_101212</name>
</gene>
<dbReference type="PANTHER" id="PTHR46401:SF2">
    <property type="entry name" value="GLYCOSYLTRANSFERASE WBBK-RELATED"/>
    <property type="match status" value="1"/>
</dbReference>
<keyword evidence="1 3" id="KW-0808">Transferase</keyword>
<dbReference type="Gene3D" id="3.40.50.2000">
    <property type="entry name" value="Glycogen Phosphorylase B"/>
    <property type="match status" value="1"/>
</dbReference>
<proteinExistence type="predicted"/>